<evidence type="ECO:0000313" key="2">
    <source>
        <dbReference type="Proteomes" id="UP000008177"/>
    </source>
</evidence>
<evidence type="ECO:0000313" key="1">
    <source>
        <dbReference type="EMBL" id="CCD48895.1"/>
    </source>
</evidence>
<sequence>MSILQNRKMITLANVEEVGTTAVTIREQSFPTLLNETCSVSHIRRGNALVESFGLGGMMRLSVRKRLWKRGVEKV</sequence>
<organism evidence="1 2">
    <name type="scientific">Botryotinia fuckeliana (strain T4)</name>
    <name type="common">Noble rot fungus</name>
    <name type="synonym">Botrytis cinerea</name>
    <dbReference type="NCBI Taxonomy" id="999810"/>
    <lineage>
        <taxon>Eukaryota</taxon>
        <taxon>Fungi</taxon>
        <taxon>Dikarya</taxon>
        <taxon>Ascomycota</taxon>
        <taxon>Pezizomycotina</taxon>
        <taxon>Leotiomycetes</taxon>
        <taxon>Helotiales</taxon>
        <taxon>Sclerotiniaceae</taxon>
        <taxon>Botrytis</taxon>
    </lineage>
</organism>
<dbReference type="AlphaFoldDB" id="G2Y8I8"/>
<accession>G2Y8I8</accession>
<dbReference type="EMBL" id="FQ790299">
    <property type="protein sequence ID" value="CCD48895.1"/>
    <property type="molecule type" value="Genomic_DNA"/>
</dbReference>
<dbReference type="Proteomes" id="UP000008177">
    <property type="component" value="Unplaced contigs"/>
</dbReference>
<gene>
    <name evidence="1" type="ORF">BofuT4_P105530.1</name>
</gene>
<name>G2Y8I8_BOTF4</name>
<dbReference type="HOGENOM" id="CLU_2670785_0_0_1"/>
<protein>
    <submittedName>
        <fullName evidence="1">Uncharacterized protein</fullName>
    </submittedName>
</protein>
<proteinExistence type="predicted"/>
<reference evidence="2" key="1">
    <citation type="journal article" date="2011" name="PLoS Genet.">
        <title>Genomic analysis of the necrotrophic fungal pathogens Sclerotinia sclerotiorum and Botrytis cinerea.</title>
        <authorList>
            <person name="Amselem J."/>
            <person name="Cuomo C.A."/>
            <person name="van Kan J.A."/>
            <person name="Viaud M."/>
            <person name="Benito E.P."/>
            <person name="Couloux A."/>
            <person name="Coutinho P.M."/>
            <person name="de Vries R.P."/>
            <person name="Dyer P.S."/>
            <person name="Fillinger S."/>
            <person name="Fournier E."/>
            <person name="Gout L."/>
            <person name="Hahn M."/>
            <person name="Kohn L."/>
            <person name="Lapalu N."/>
            <person name="Plummer K.M."/>
            <person name="Pradier J.M."/>
            <person name="Quevillon E."/>
            <person name="Sharon A."/>
            <person name="Simon A."/>
            <person name="ten Have A."/>
            <person name="Tudzynski B."/>
            <person name="Tudzynski P."/>
            <person name="Wincker P."/>
            <person name="Andrew M."/>
            <person name="Anthouard V."/>
            <person name="Beever R.E."/>
            <person name="Beffa R."/>
            <person name="Benoit I."/>
            <person name="Bouzid O."/>
            <person name="Brault B."/>
            <person name="Chen Z."/>
            <person name="Choquer M."/>
            <person name="Collemare J."/>
            <person name="Cotton P."/>
            <person name="Danchin E.G."/>
            <person name="Da Silva C."/>
            <person name="Gautier A."/>
            <person name="Giraud C."/>
            <person name="Giraud T."/>
            <person name="Gonzalez C."/>
            <person name="Grossetete S."/>
            <person name="Guldener U."/>
            <person name="Henrissat B."/>
            <person name="Howlett B.J."/>
            <person name="Kodira C."/>
            <person name="Kretschmer M."/>
            <person name="Lappartient A."/>
            <person name="Leroch M."/>
            <person name="Levis C."/>
            <person name="Mauceli E."/>
            <person name="Neuveglise C."/>
            <person name="Oeser B."/>
            <person name="Pearson M."/>
            <person name="Poulain J."/>
            <person name="Poussereau N."/>
            <person name="Quesneville H."/>
            <person name="Rascle C."/>
            <person name="Schumacher J."/>
            <person name="Segurens B."/>
            <person name="Sexton A."/>
            <person name="Silva E."/>
            <person name="Sirven C."/>
            <person name="Soanes D.M."/>
            <person name="Talbot N.J."/>
            <person name="Templeton M."/>
            <person name="Yandava C."/>
            <person name="Yarden O."/>
            <person name="Zeng Q."/>
            <person name="Rollins J.A."/>
            <person name="Lebrun M.H."/>
            <person name="Dickman M."/>
        </authorList>
    </citation>
    <scope>NUCLEOTIDE SEQUENCE [LARGE SCALE GENOMIC DNA]</scope>
    <source>
        <strain evidence="2">T4</strain>
    </source>
</reference>
<dbReference type="OrthoDB" id="10329840at2759"/>
<dbReference type="InParanoid" id="G2Y8I8"/>